<sequence length="617" mass="67013">MIGCQYNSRDLPRQLNCLDGFHYYPHASSSPPSSSPPWQRKMPQRDFEEQLKASILVLVATPLHLSAENNLFLVKRLIQRTDMRNPDPGPKRYTSLAWAAALGHEETFEFLLTAGHDDEELSRDAENNTILMLLADFKPPPPNPYAPGPSQVDQMGAALRMARLYYDRYPWILDWSNSQGKTALHMAALKGNEELVRMLCDLGADFDLADNKGNTPLHYSSSWGQIPIVQLLIERGCQFAARNNDGFTASDYAYSFSTRDTLQDSARLQFENNKKSRRMVFAQAAARGSEWGGGLVIDRTAHLPVKGKDFESVTARMRSGSGGSRTTTTSDSGDFDSAGLAPNVATSISSLSSSASHYPRQPPQFLHSPPQRPVNISSTGSNGTFSVPSPGPSQSLSLNPPPQSSLSPIVNRMRERDADEMEKYMRRNRSGSAGTSSTDNKSQAGLTFGSAGPSANGDELDDISSLAITGTTAPRKLLRPSFSAAQLRTSPSPVPVSTHPAQSDASRNRAGTNPSSARPGQSSLSPTPIISRASSSDCPRYDEKLLEEPEIYTGPPTQYAHFPEPPRKSNRSASSSAAAAITRRLPFNLLSKPAPPPPPEHGHNGHRRGSSTTSIRG</sequence>
<dbReference type="PANTHER" id="PTHR24171:SF8">
    <property type="entry name" value="BRCA1-ASSOCIATED RING DOMAIN PROTEIN 1"/>
    <property type="match status" value="1"/>
</dbReference>
<evidence type="ECO:0008006" key="7">
    <source>
        <dbReference type="Google" id="ProtNLM"/>
    </source>
</evidence>
<evidence type="ECO:0000256" key="2">
    <source>
        <dbReference type="ARBA" id="ARBA00023043"/>
    </source>
</evidence>
<feature type="region of interest" description="Disordered" evidence="4">
    <location>
        <begin position="312"/>
        <end position="338"/>
    </location>
</feature>
<evidence type="ECO:0000256" key="3">
    <source>
        <dbReference type="PROSITE-ProRule" id="PRU00023"/>
    </source>
</evidence>
<dbReference type="Gene3D" id="1.25.40.20">
    <property type="entry name" value="Ankyrin repeat-containing domain"/>
    <property type="match status" value="3"/>
</dbReference>
<feature type="region of interest" description="Disordered" evidence="4">
    <location>
        <begin position="486"/>
        <end position="617"/>
    </location>
</feature>
<dbReference type="Pfam" id="PF12796">
    <property type="entry name" value="Ank_2"/>
    <property type="match status" value="1"/>
</dbReference>
<feature type="region of interest" description="Disordered" evidence="4">
    <location>
        <begin position="351"/>
        <end position="411"/>
    </location>
</feature>
<dbReference type="AlphaFoldDB" id="A0A8I2YSU0"/>
<dbReference type="Proteomes" id="UP000683000">
    <property type="component" value="Unassembled WGS sequence"/>
</dbReference>
<feature type="repeat" description="ANK" evidence="3">
    <location>
        <begin position="212"/>
        <end position="244"/>
    </location>
</feature>
<evidence type="ECO:0000313" key="5">
    <source>
        <dbReference type="EMBL" id="KAG6378699.1"/>
    </source>
</evidence>
<dbReference type="OrthoDB" id="341259at2759"/>
<dbReference type="PRINTS" id="PR01415">
    <property type="entry name" value="ANKYRIN"/>
</dbReference>
<dbReference type="GO" id="GO:0004842">
    <property type="term" value="F:ubiquitin-protein transferase activity"/>
    <property type="evidence" value="ECO:0007669"/>
    <property type="project" value="TreeGrafter"/>
</dbReference>
<feature type="compositionally biased region" description="Polar residues" evidence="4">
    <location>
        <begin position="374"/>
        <end position="387"/>
    </location>
</feature>
<keyword evidence="2 3" id="KW-0040">ANK repeat</keyword>
<evidence type="ECO:0000256" key="1">
    <source>
        <dbReference type="ARBA" id="ARBA00022737"/>
    </source>
</evidence>
<dbReference type="InterPro" id="IPR002110">
    <property type="entry name" value="Ankyrin_rpt"/>
</dbReference>
<feature type="compositionally biased region" description="Low complexity" evidence="4">
    <location>
        <begin position="489"/>
        <end position="498"/>
    </location>
</feature>
<organism evidence="5 6">
    <name type="scientific">Boletus reticuloceps</name>
    <dbReference type="NCBI Taxonomy" id="495285"/>
    <lineage>
        <taxon>Eukaryota</taxon>
        <taxon>Fungi</taxon>
        <taxon>Dikarya</taxon>
        <taxon>Basidiomycota</taxon>
        <taxon>Agaricomycotina</taxon>
        <taxon>Agaricomycetes</taxon>
        <taxon>Agaricomycetidae</taxon>
        <taxon>Boletales</taxon>
        <taxon>Boletineae</taxon>
        <taxon>Boletaceae</taxon>
        <taxon>Boletoideae</taxon>
        <taxon>Boletus</taxon>
    </lineage>
</organism>
<keyword evidence="1" id="KW-0677">Repeat</keyword>
<protein>
    <recommendedName>
        <fullName evidence="7">Ankyrin</fullName>
    </recommendedName>
</protein>
<dbReference type="PROSITE" id="PS50297">
    <property type="entry name" value="ANK_REP_REGION"/>
    <property type="match status" value="2"/>
</dbReference>
<evidence type="ECO:0000313" key="6">
    <source>
        <dbReference type="Proteomes" id="UP000683000"/>
    </source>
</evidence>
<accession>A0A8I2YSU0</accession>
<feature type="compositionally biased region" description="Polar residues" evidence="4">
    <location>
        <begin position="499"/>
        <end position="537"/>
    </location>
</feature>
<comment type="caution">
    <text evidence="5">The sequence shown here is derived from an EMBL/GenBank/DDBJ whole genome shotgun (WGS) entry which is preliminary data.</text>
</comment>
<dbReference type="EMBL" id="JAGFBS010000006">
    <property type="protein sequence ID" value="KAG6378699.1"/>
    <property type="molecule type" value="Genomic_DNA"/>
</dbReference>
<proteinExistence type="predicted"/>
<feature type="compositionally biased region" description="Polar residues" evidence="4">
    <location>
        <begin position="430"/>
        <end position="445"/>
    </location>
</feature>
<feature type="compositionally biased region" description="Low complexity" evidence="4">
    <location>
        <begin position="392"/>
        <end position="408"/>
    </location>
</feature>
<dbReference type="InterPro" id="IPR036770">
    <property type="entry name" value="Ankyrin_rpt-contain_sf"/>
</dbReference>
<evidence type="ECO:0000256" key="4">
    <source>
        <dbReference type="SAM" id="MobiDB-lite"/>
    </source>
</evidence>
<dbReference type="PANTHER" id="PTHR24171">
    <property type="entry name" value="ANKYRIN REPEAT DOMAIN-CONTAINING PROTEIN 39-RELATED"/>
    <property type="match status" value="1"/>
</dbReference>
<gene>
    <name evidence="5" type="ORF">JVT61DRAFT_12971</name>
</gene>
<dbReference type="GO" id="GO:0085020">
    <property type="term" value="P:protein K6-linked ubiquitination"/>
    <property type="evidence" value="ECO:0007669"/>
    <property type="project" value="TreeGrafter"/>
</dbReference>
<reference evidence="5" key="1">
    <citation type="submission" date="2021-03" db="EMBL/GenBank/DDBJ databases">
        <title>Evolutionary innovations through gain and loss of genes in the ectomycorrhizal Boletales.</title>
        <authorList>
            <person name="Wu G."/>
            <person name="Miyauchi S."/>
            <person name="Morin E."/>
            <person name="Yang Z.-L."/>
            <person name="Xu J."/>
            <person name="Martin F.M."/>
        </authorList>
    </citation>
    <scope>NUCLEOTIDE SEQUENCE</scope>
    <source>
        <strain evidence="5">BR01</strain>
    </source>
</reference>
<name>A0A8I2YSU0_9AGAM</name>
<dbReference type="SMART" id="SM00248">
    <property type="entry name" value="ANK"/>
    <property type="match status" value="4"/>
</dbReference>
<dbReference type="PROSITE" id="PS50088">
    <property type="entry name" value="ANK_REPEAT"/>
    <property type="match status" value="2"/>
</dbReference>
<keyword evidence="6" id="KW-1185">Reference proteome</keyword>
<feature type="repeat" description="ANK" evidence="3">
    <location>
        <begin position="179"/>
        <end position="211"/>
    </location>
</feature>
<dbReference type="SUPFAM" id="SSF48403">
    <property type="entry name" value="Ankyrin repeat"/>
    <property type="match status" value="1"/>
</dbReference>
<feature type="region of interest" description="Disordered" evidence="4">
    <location>
        <begin position="426"/>
        <end position="456"/>
    </location>
</feature>